<dbReference type="Proteomes" id="UP000814033">
    <property type="component" value="Unassembled WGS sequence"/>
</dbReference>
<dbReference type="EMBL" id="MU275944">
    <property type="protein sequence ID" value="KAI0045715.1"/>
    <property type="molecule type" value="Genomic_DNA"/>
</dbReference>
<accession>A0ACB8RP55</accession>
<organism evidence="1 2">
    <name type="scientific">Auriscalpium vulgare</name>
    <dbReference type="NCBI Taxonomy" id="40419"/>
    <lineage>
        <taxon>Eukaryota</taxon>
        <taxon>Fungi</taxon>
        <taxon>Dikarya</taxon>
        <taxon>Basidiomycota</taxon>
        <taxon>Agaricomycotina</taxon>
        <taxon>Agaricomycetes</taxon>
        <taxon>Russulales</taxon>
        <taxon>Auriscalpiaceae</taxon>
        <taxon>Auriscalpium</taxon>
    </lineage>
</organism>
<reference evidence="1" key="2">
    <citation type="journal article" date="2022" name="New Phytol.">
        <title>Evolutionary transition to the ectomycorrhizal habit in the genomes of a hyperdiverse lineage of mushroom-forming fungi.</title>
        <authorList>
            <person name="Looney B."/>
            <person name="Miyauchi S."/>
            <person name="Morin E."/>
            <person name="Drula E."/>
            <person name="Courty P.E."/>
            <person name="Kohler A."/>
            <person name="Kuo A."/>
            <person name="LaButti K."/>
            <person name="Pangilinan J."/>
            <person name="Lipzen A."/>
            <person name="Riley R."/>
            <person name="Andreopoulos W."/>
            <person name="He G."/>
            <person name="Johnson J."/>
            <person name="Nolan M."/>
            <person name="Tritt A."/>
            <person name="Barry K.W."/>
            <person name="Grigoriev I.V."/>
            <person name="Nagy L.G."/>
            <person name="Hibbett D."/>
            <person name="Henrissat B."/>
            <person name="Matheny P.B."/>
            <person name="Labbe J."/>
            <person name="Martin F.M."/>
        </authorList>
    </citation>
    <scope>NUCLEOTIDE SEQUENCE</scope>
    <source>
        <strain evidence="1">FP105234-sp</strain>
    </source>
</reference>
<evidence type="ECO:0000313" key="2">
    <source>
        <dbReference type="Proteomes" id="UP000814033"/>
    </source>
</evidence>
<proteinExistence type="predicted"/>
<reference evidence="1" key="1">
    <citation type="submission" date="2021-02" db="EMBL/GenBank/DDBJ databases">
        <authorList>
            <consortium name="DOE Joint Genome Institute"/>
            <person name="Ahrendt S."/>
            <person name="Looney B.P."/>
            <person name="Miyauchi S."/>
            <person name="Morin E."/>
            <person name="Drula E."/>
            <person name="Courty P.E."/>
            <person name="Chicoki N."/>
            <person name="Fauchery L."/>
            <person name="Kohler A."/>
            <person name="Kuo A."/>
            <person name="Labutti K."/>
            <person name="Pangilinan J."/>
            <person name="Lipzen A."/>
            <person name="Riley R."/>
            <person name="Andreopoulos W."/>
            <person name="He G."/>
            <person name="Johnson J."/>
            <person name="Barry K.W."/>
            <person name="Grigoriev I.V."/>
            <person name="Nagy L."/>
            <person name="Hibbett D."/>
            <person name="Henrissat B."/>
            <person name="Matheny P.B."/>
            <person name="Labbe J."/>
            <person name="Martin F."/>
        </authorList>
    </citation>
    <scope>NUCLEOTIDE SEQUENCE</scope>
    <source>
        <strain evidence="1">FP105234-sp</strain>
    </source>
</reference>
<gene>
    <name evidence="1" type="ORF">FA95DRAFT_1560915</name>
</gene>
<protein>
    <submittedName>
        <fullName evidence="1">Uncharacterized protein</fullName>
    </submittedName>
</protein>
<evidence type="ECO:0000313" key="1">
    <source>
        <dbReference type="EMBL" id="KAI0045715.1"/>
    </source>
</evidence>
<keyword evidence="2" id="KW-1185">Reference proteome</keyword>
<comment type="caution">
    <text evidence="1">The sequence shown here is derived from an EMBL/GenBank/DDBJ whole genome shotgun (WGS) entry which is preliminary data.</text>
</comment>
<name>A0ACB8RP55_9AGAM</name>
<sequence length="279" mass="29820">MPPTAWSKQGSALTSDRLRPQANTSRSTSPASSSGKGKGKAKEVEAPKSAEVRRLEGLLRDLTKPSPTTKPAPSETCFCNARNHPLSPYTPLCTNCGLILCALHPAHLPCPHCAAPLLPQHTRAALIVRIDEELRDTLAREEAARIKAAEDARRAVGAFPALPGAAGAKERENEPHKVLSLNPKTKRVMVSSFVPAAKAKAAGNADAEKEEEAVVRVPPPPEEVSYVKAGRSGRPWLDLRGDVAMYVPEEKPKERSEKGKGKKSAGGQHRRVVPGAAVD</sequence>